<keyword evidence="2" id="KW-1185">Reference proteome</keyword>
<protein>
    <submittedName>
        <fullName evidence="1">Uncharacterized protein</fullName>
    </submittedName>
</protein>
<name>A0ACB1AGS0_MELEN</name>
<evidence type="ECO:0000313" key="2">
    <source>
        <dbReference type="Proteomes" id="UP001497535"/>
    </source>
</evidence>
<evidence type="ECO:0000313" key="1">
    <source>
        <dbReference type="EMBL" id="CAK5090732.1"/>
    </source>
</evidence>
<organism evidence="1 2">
    <name type="scientific">Meloidogyne enterolobii</name>
    <name type="common">Root-knot nematode worm</name>
    <name type="synonym">Meloidogyne mayaguensis</name>
    <dbReference type="NCBI Taxonomy" id="390850"/>
    <lineage>
        <taxon>Eukaryota</taxon>
        <taxon>Metazoa</taxon>
        <taxon>Ecdysozoa</taxon>
        <taxon>Nematoda</taxon>
        <taxon>Chromadorea</taxon>
        <taxon>Rhabditida</taxon>
        <taxon>Tylenchina</taxon>
        <taxon>Tylenchomorpha</taxon>
        <taxon>Tylenchoidea</taxon>
        <taxon>Meloidogynidae</taxon>
        <taxon>Meloidogyninae</taxon>
        <taxon>Meloidogyne</taxon>
    </lineage>
</organism>
<gene>
    <name evidence="1" type="ORF">MENTE1834_LOCUS38534</name>
</gene>
<proteinExistence type="predicted"/>
<comment type="caution">
    <text evidence="1">The sequence shown here is derived from an EMBL/GenBank/DDBJ whole genome shotgun (WGS) entry which is preliminary data.</text>
</comment>
<sequence>MIDMAAEAGAQIICLQEAWPMPFAFCTRERLPWYFSKYFLIKNL</sequence>
<dbReference type="EMBL" id="CAVMJV010000083">
    <property type="protein sequence ID" value="CAK5090732.1"/>
    <property type="molecule type" value="Genomic_DNA"/>
</dbReference>
<dbReference type="Proteomes" id="UP001497535">
    <property type="component" value="Unassembled WGS sequence"/>
</dbReference>
<accession>A0ACB1AGS0</accession>
<reference evidence="1" key="1">
    <citation type="submission" date="2023-11" db="EMBL/GenBank/DDBJ databases">
        <authorList>
            <person name="Poullet M."/>
        </authorList>
    </citation>
    <scope>NUCLEOTIDE SEQUENCE</scope>
    <source>
        <strain evidence="1">E1834</strain>
    </source>
</reference>